<accession>A0A3M8DBF1</accession>
<dbReference type="OrthoDB" id="112317at2"/>
<evidence type="ECO:0000256" key="2">
    <source>
        <dbReference type="ARBA" id="ARBA00023002"/>
    </source>
</evidence>
<dbReference type="Proteomes" id="UP000271031">
    <property type="component" value="Unassembled WGS sequence"/>
</dbReference>
<keyword evidence="2" id="KW-0560">Oxidoreductase</keyword>
<dbReference type="FunFam" id="3.40.50.720:FF:000084">
    <property type="entry name" value="Short-chain dehydrogenase reductase"/>
    <property type="match status" value="1"/>
</dbReference>
<feature type="domain" description="Ketoreductase" evidence="3">
    <location>
        <begin position="25"/>
        <end position="209"/>
    </location>
</feature>
<dbReference type="GO" id="GO:0016616">
    <property type="term" value="F:oxidoreductase activity, acting on the CH-OH group of donors, NAD or NADP as acceptor"/>
    <property type="evidence" value="ECO:0007669"/>
    <property type="project" value="TreeGrafter"/>
</dbReference>
<dbReference type="PANTHER" id="PTHR42760:SF133">
    <property type="entry name" value="3-OXOACYL-[ACYL-CARRIER-PROTEIN] REDUCTASE"/>
    <property type="match status" value="1"/>
</dbReference>
<evidence type="ECO:0000313" key="5">
    <source>
        <dbReference type="Proteomes" id="UP000271031"/>
    </source>
</evidence>
<dbReference type="SUPFAM" id="SSF51735">
    <property type="entry name" value="NAD(P)-binding Rossmann-fold domains"/>
    <property type="match status" value="1"/>
</dbReference>
<dbReference type="InterPro" id="IPR036291">
    <property type="entry name" value="NAD(P)-bd_dom_sf"/>
</dbReference>
<dbReference type="CDD" id="cd05233">
    <property type="entry name" value="SDR_c"/>
    <property type="match status" value="1"/>
</dbReference>
<evidence type="ECO:0000259" key="3">
    <source>
        <dbReference type="SMART" id="SM00822"/>
    </source>
</evidence>
<protein>
    <submittedName>
        <fullName evidence="4">SDR family oxidoreductase</fullName>
    </submittedName>
</protein>
<dbReference type="InterPro" id="IPR057326">
    <property type="entry name" value="KR_dom"/>
</dbReference>
<comment type="similarity">
    <text evidence="1">Belongs to the short-chain dehydrogenases/reductases (SDR) family.</text>
</comment>
<dbReference type="InterPro" id="IPR002347">
    <property type="entry name" value="SDR_fam"/>
</dbReference>
<name>A0A3M8DBF1_9BACL</name>
<gene>
    <name evidence="4" type="ORF">EDM56_18825</name>
</gene>
<dbReference type="PRINTS" id="PR00080">
    <property type="entry name" value="SDRFAMILY"/>
</dbReference>
<dbReference type="GO" id="GO:0008206">
    <property type="term" value="P:bile acid metabolic process"/>
    <property type="evidence" value="ECO:0007669"/>
    <property type="project" value="UniProtKB-ARBA"/>
</dbReference>
<proteinExistence type="inferred from homology"/>
<evidence type="ECO:0000256" key="1">
    <source>
        <dbReference type="ARBA" id="ARBA00006484"/>
    </source>
</evidence>
<dbReference type="EMBL" id="RHHQ01000014">
    <property type="protein sequence ID" value="RNB85460.1"/>
    <property type="molecule type" value="Genomic_DNA"/>
</dbReference>
<dbReference type="Pfam" id="PF13561">
    <property type="entry name" value="adh_short_C2"/>
    <property type="match status" value="1"/>
</dbReference>
<reference evidence="4 5" key="1">
    <citation type="submission" date="2018-10" db="EMBL/GenBank/DDBJ databases">
        <title>Phylogenomics of Brevibacillus.</title>
        <authorList>
            <person name="Dunlap C."/>
        </authorList>
    </citation>
    <scope>NUCLEOTIDE SEQUENCE [LARGE SCALE GENOMIC DNA]</scope>
    <source>
        <strain evidence="4 5">JCM 15716</strain>
    </source>
</reference>
<dbReference type="PANTHER" id="PTHR42760">
    <property type="entry name" value="SHORT-CHAIN DEHYDROGENASES/REDUCTASES FAMILY MEMBER"/>
    <property type="match status" value="1"/>
</dbReference>
<keyword evidence="5" id="KW-1185">Reference proteome</keyword>
<sequence length="293" mass="31373">MIQLTEPQKQENQTYNHWQTHFQDRVVLVTGGSSGIGYGIAEKFVQAGAIVVVMGTNEERGWQAERALEKLAPDSHQRALFIHGDVTSSEDLERVITYIDERFGQLDVVVCSAGIGRKATLLETTLEDLDRLYRVNVQGAVMTVKTAAKLLQRSEGSVVLISSDAGILGESHAGAYSVTKAAVNMAGKMLALDLAVHGVRVNIVAPGDIAPGMRSMLNVGETVRPKDDYLSWSVPPVGRYGNAADVAGTVLFLASPEASFITGSILLVDGGMRAGFPTDITTAIPNERGIKHA</sequence>
<dbReference type="PRINTS" id="PR00081">
    <property type="entry name" value="GDHRDH"/>
</dbReference>
<dbReference type="Gene3D" id="3.40.50.720">
    <property type="entry name" value="NAD(P)-binding Rossmann-like Domain"/>
    <property type="match status" value="1"/>
</dbReference>
<organism evidence="4 5">
    <name type="scientific">Brevibacillus fluminis</name>
    <dbReference type="NCBI Taxonomy" id="511487"/>
    <lineage>
        <taxon>Bacteria</taxon>
        <taxon>Bacillati</taxon>
        <taxon>Bacillota</taxon>
        <taxon>Bacilli</taxon>
        <taxon>Bacillales</taxon>
        <taxon>Paenibacillaceae</taxon>
        <taxon>Brevibacillus</taxon>
    </lineage>
</organism>
<evidence type="ECO:0000313" key="4">
    <source>
        <dbReference type="EMBL" id="RNB85460.1"/>
    </source>
</evidence>
<dbReference type="SMART" id="SM00822">
    <property type="entry name" value="PKS_KR"/>
    <property type="match status" value="1"/>
</dbReference>
<comment type="caution">
    <text evidence="4">The sequence shown here is derived from an EMBL/GenBank/DDBJ whole genome shotgun (WGS) entry which is preliminary data.</text>
</comment>
<dbReference type="AlphaFoldDB" id="A0A3M8DBF1"/>